<comment type="caution">
    <text evidence="2">The sequence shown here is derived from an EMBL/GenBank/DDBJ whole genome shotgun (WGS) entry which is preliminary data.</text>
</comment>
<evidence type="ECO:0000313" key="2">
    <source>
        <dbReference type="EMBL" id="MCI68658.1"/>
    </source>
</evidence>
<dbReference type="Proteomes" id="UP000265520">
    <property type="component" value="Unassembled WGS sequence"/>
</dbReference>
<sequence>ETAHPAPEHHEGDPAQAVPAHDDAMEDGHSGDDRDNIVQEMEEEERVREGDDDGSAKVRRPAWINPYE</sequence>
<protein>
    <submittedName>
        <fullName evidence="2">Uncharacterized protein</fullName>
    </submittedName>
</protein>
<organism evidence="2 3">
    <name type="scientific">Trifolium medium</name>
    <dbReference type="NCBI Taxonomy" id="97028"/>
    <lineage>
        <taxon>Eukaryota</taxon>
        <taxon>Viridiplantae</taxon>
        <taxon>Streptophyta</taxon>
        <taxon>Embryophyta</taxon>
        <taxon>Tracheophyta</taxon>
        <taxon>Spermatophyta</taxon>
        <taxon>Magnoliopsida</taxon>
        <taxon>eudicotyledons</taxon>
        <taxon>Gunneridae</taxon>
        <taxon>Pentapetalae</taxon>
        <taxon>rosids</taxon>
        <taxon>fabids</taxon>
        <taxon>Fabales</taxon>
        <taxon>Fabaceae</taxon>
        <taxon>Papilionoideae</taxon>
        <taxon>50 kb inversion clade</taxon>
        <taxon>NPAAA clade</taxon>
        <taxon>Hologalegina</taxon>
        <taxon>IRL clade</taxon>
        <taxon>Trifolieae</taxon>
        <taxon>Trifolium</taxon>
    </lineage>
</organism>
<feature type="region of interest" description="Disordered" evidence="1">
    <location>
        <begin position="1"/>
        <end position="68"/>
    </location>
</feature>
<evidence type="ECO:0000256" key="1">
    <source>
        <dbReference type="SAM" id="MobiDB-lite"/>
    </source>
</evidence>
<dbReference type="EMBL" id="LXQA010740445">
    <property type="protein sequence ID" value="MCI68658.1"/>
    <property type="molecule type" value="Genomic_DNA"/>
</dbReference>
<keyword evidence="3" id="KW-1185">Reference proteome</keyword>
<accession>A0A392U6G4</accession>
<reference evidence="2 3" key="1">
    <citation type="journal article" date="2018" name="Front. Plant Sci.">
        <title>Red Clover (Trifolium pratense) and Zigzag Clover (T. medium) - A Picture of Genomic Similarities and Differences.</title>
        <authorList>
            <person name="Dluhosova J."/>
            <person name="Istvanek J."/>
            <person name="Nedelnik J."/>
            <person name="Repkova J."/>
        </authorList>
    </citation>
    <scope>NUCLEOTIDE SEQUENCE [LARGE SCALE GENOMIC DNA]</scope>
    <source>
        <strain evidence="3">cv. 10/8</strain>
        <tissue evidence="2">Leaf</tissue>
    </source>
</reference>
<feature type="compositionally biased region" description="Basic and acidic residues" evidence="1">
    <location>
        <begin position="20"/>
        <end position="37"/>
    </location>
</feature>
<feature type="compositionally biased region" description="Basic and acidic residues" evidence="1">
    <location>
        <begin position="1"/>
        <end position="13"/>
    </location>
</feature>
<name>A0A392U6G4_9FABA</name>
<evidence type="ECO:0000313" key="3">
    <source>
        <dbReference type="Proteomes" id="UP000265520"/>
    </source>
</evidence>
<feature type="non-terminal residue" evidence="2">
    <location>
        <position position="1"/>
    </location>
</feature>
<proteinExistence type="predicted"/>
<dbReference type="AlphaFoldDB" id="A0A392U6G4"/>
<feature type="non-terminal residue" evidence="2">
    <location>
        <position position="68"/>
    </location>
</feature>